<evidence type="ECO:0000313" key="3">
    <source>
        <dbReference type="Proteomes" id="UP000177050"/>
    </source>
</evidence>
<accession>A0A1F7KZE8</accession>
<evidence type="ECO:0000256" key="1">
    <source>
        <dbReference type="SAM" id="Phobius"/>
    </source>
</evidence>
<comment type="caution">
    <text evidence="2">The sequence shown here is derived from an EMBL/GenBank/DDBJ whole genome shotgun (WGS) entry which is preliminary data.</text>
</comment>
<feature type="transmembrane region" description="Helical" evidence="1">
    <location>
        <begin position="89"/>
        <end position="107"/>
    </location>
</feature>
<dbReference type="Proteomes" id="UP000177050">
    <property type="component" value="Unassembled WGS sequence"/>
</dbReference>
<evidence type="ECO:0008006" key="4">
    <source>
        <dbReference type="Google" id="ProtNLM"/>
    </source>
</evidence>
<name>A0A1F7KZE8_9BACT</name>
<reference evidence="2 3" key="1">
    <citation type="journal article" date="2016" name="Nat. Commun.">
        <title>Thousands of microbial genomes shed light on interconnected biogeochemical processes in an aquifer system.</title>
        <authorList>
            <person name="Anantharaman K."/>
            <person name="Brown C.T."/>
            <person name="Hug L.A."/>
            <person name="Sharon I."/>
            <person name="Castelle C.J."/>
            <person name="Probst A.J."/>
            <person name="Thomas B.C."/>
            <person name="Singh A."/>
            <person name="Wilkins M.J."/>
            <person name="Karaoz U."/>
            <person name="Brodie E.L."/>
            <person name="Williams K.H."/>
            <person name="Hubbard S.S."/>
            <person name="Banfield J.F."/>
        </authorList>
    </citation>
    <scope>NUCLEOTIDE SEQUENCE [LARGE SCALE GENOMIC DNA]</scope>
</reference>
<gene>
    <name evidence="2" type="ORF">A3K52_00265</name>
</gene>
<keyword evidence="1" id="KW-1133">Transmembrane helix</keyword>
<feature type="transmembrane region" description="Helical" evidence="1">
    <location>
        <begin position="141"/>
        <end position="158"/>
    </location>
</feature>
<feature type="transmembrane region" description="Helical" evidence="1">
    <location>
        <begin position="331"/>
        <end position="353"/>
    </location>
</feature>
<feature type="transmembrane region" description="Helical" evidence="1">
    <location>
        <begin position="391"/>
        <end position="411"/>
    </location>
</feature>
<feature type="transmembrane region" description="Helical" evidence="1">
    <location>
        <begin position="299"/>
        <end position="324"/>
    </location>
</feature>
<organism evidence="2 3">
    <name type="scientific">Candidatus Roizmanbacteria bacterium RIFOXYD1_FULL_38_12</name>
    <dbReference type="NCBI Taxonomy" id="1802093"/>
    <lineage>
        <taxon>Bacteria</taxon>
        <taxon>Candidatus Roizmaniibacteriota</taxon>
    </lineage>
</organism>
<feature type="transmembrane region" description="Helical" evidence="1">
    <location>
        <begin position="209"/>
        <end position="225"/>
    </location>
</feature>
<sequence length="537" mass="62472">MISYFKRNKRLFLFTFIFFLIQLPFLDQLSLLRGERDIVLSGFSLAKTGKDLYGKLFSLEFLGIDPFVPFVPIYIAALWWLIIPIKTVFLARLLFVLLSLSLPFLIYEIVKHIIRNERISFWTSVVFCLSPGVFHLTRLTLEIGVAFPLLLGGILAFLKKKRIVSYLFFFLSFFSYHGFRPLIPVLLLYLEIFDYVQKKELSIFIKKSIVHILFFLGLVLISIVIDGRLMKERISDVAFSGFGKWSNEIIYNRNTSVAPQLVASVFDNKITAMLQYMRDVVIRGIDLRYLFLIGDESSLYATTFTGQFFITSMLFYFLGILLLGKKLKWSYYYIVGFIAVGLVPSIVNISYVSYSIRSILSSVGFAFIIAYGLVGFIDFLKTQKPVIKKLIMTVIFLSLLIEITFFVYNYYARRFITMSEMFFESERRIAQYMINHPNPYKIYTNNPRSIYFSYLFFNNKVDMTKAQGVTKKGAPYTIDGFEIAVCPNNPQFTKKMEIIMDACLTEKGYDQIQEQTKPNDVIPYTNYSFRNAYFIFD</sequence>
<dbReference type="EMBL" id="MGBR01000001">
    <property type="protein sequence ID" value="OGK73228.1"/>
    <property type="molecule type" value="Genomic_DNA"/>
</dbReference>
<evidence type="ECO:0000313" key="2">
    <source>
        <dbReference type="EMBL" id="OGK73228.1"/>
    </source>
</evidence>
<dbReference type="AlphaFoldDB" id="A0A1F7KZE8"/>
<keyword evidence="1" id="KW-0472">Membrane</keyword>
<protein>
    <recommendedName>
        <fullName evidence="4">Glycosyltransferase RgtA/B/C/D-like domain-containing protein</fullName>
    </recommendedName>
</protein>
<feature type="transmembrane region" description="Helical" evidence="1">
    <location>
        <begin position="359"/>
        <end position="379"/>
    </location>
</feature>
<feature type="transmembrane region" description="Helical" evidence="1">
    <location>
        <begin position="58"/>
        <end position="82"/>
    </location>
</feature>
<feature type="transmembrane region" description="Helical" evidence="1">
    <location>
        <begin position="164"/>
        <end position="189"/>
    </location>
</feature>
<keyword evidence="1" id="KW-0812">Transmembrane</keyword>
<proteinExistence type="predicted"/>